<evidence type="ECO:0000313" key="4">
    <source>
        <dbReference type="EMBL" id="BCI59989.1"/>
    </source>
</evidence>
<protein>
    <submittedName>
        <fullName evidence="4">Transcriptional regulator</fullName>
    </submittedName>
</protein>
<evidence type="ECO:0000256" key="2">
    <source>
        <dbReference type="ARBA" id="ARBA00006479"/>
    </source>
</evidence>
<dbReference type="InterPro" id="IPR036388">
    <property type="entry name" value="WH-like_DNA-bd_sf"/>
</dbReference>
<keyword evidence="3" id="KW-0859">Xylose metabolism</keyword>
<dbReference type="Gene3D" id="3.30.420.40">
    <property type="match status" value="2"/>
</dbReference>
<dbReference type="Pfam" id="PF00480">
    <property type="entry name" value="ROK"/>
    <property type="match status" value="1"/>
</dbReference>
<reference evidence="5" key="1">
    <citation type="submission" date="2020-07" db="EMBL/GenBank/DDBJ databases">
        <title>Complete genome sequencing of Clostridia bacterium strain 12CBH8.</title>
        <authorList>
            <person name="Sakamoto M."/>
            <person name="Murakami T."/>
            <person name="Mori H."/>
        </authorList>
    </citation>
    <scope>NUCLEOTIDE SEQUENCE [LARGE SCALE GENOMIC DNA]</scope>
    <source>
        <strain evidence="5">12CBH8</strain>
    </source>
</reference>
<sequence length="409" mass="44500">MVHVNVGSINSETMKALNLKIVFDYIRRHEPTSRRDIAEYGGLTVASVSKITGKLIEKGLVVETGEGQSVGGRKPAMLGINANCRYAVGIDLTAEYIKLVITNFKAQVIYELHSDTQLERGKEYVLHRLCTLILQSIEESGIDKEKLIGIGLVSAGPCDHEKGSMQSPPNFPGWDNVKIRDYIQENTGFPTFFDKDAVAAVMAEYWFGVASECSSVFACLINQSGFGGGLIANGQIFRGYNDGACEIGHTIIDVHGAKCACGNYGCLETLVNGSLIVKEVTDKLKLGNRSVLSQLDNYDKITLAAILQAVKNGDPLCRSVIDKTADYISAGIQNVATIYSPEIIVLSGNMLWNCDYLIQTVISKVQKRKGNKFIKSMTVVGGTFGENQCALGGVALVLENFYKEISIEE</sequence>
<dbReference type="KEGG" id="sman:C12CBH8_06280"/>
<dbReference type="EMBL" id="AP023321">
    <property type="protein sequence ID" value="BCI59989.1"/>
    <property type="molecule type" value="Genomic_DNA"/>
</dbReference>
<dbReference type="SUPFAM" id="SSF46785">
    <property type="entry name" value="Winged helix' DNA-binding domain"/>
    <property type="match status" value="1"/>
</dbReference>
<comment type="function">
    <text evidence="1">Transcriptional repressor of xylose-utilizing enzymes.</text>
</comment>
<dbReference type="PANTHER" id="PTHR18964:SF149">
    <property type="entry name" value="BIFUNCTIONAL UDP-N-ACETYLGLUCOSAMINE 2-EPIMERASE_N-ACETYLMANNOSAMINE KINASE"/>
    <property type="match status" value="1"/>
</dbReference>
<organism evidence="4 5">
    <name type="scientific">Solibaculum mannosilyticum</name>
    <dbReference type="NCBI Taxonomy" id="2780922"/>
    <lineage>
        <taxon>Bacteria</taxon>
        <taxon>Bacillati</taxon>
        <taxon>Bacillota</taxon>
        <taxon>Clostridia</taxon>
        <taxon>Eubacteriales</taxon>
        <taxon>Oscillospiraceae</taxon>
        <taxon>Solibaculum</taxon>
    </lineage>
</organism>
<gene>
    <name evidence="4" type="ORF">C12CBH8_06280</name>
</gene>
<dbReference type="PANTHER" id="PTHR18964">
    <property type="entry name" value="ROK (REPRESSOR, ORF, KINASE) FAMILY"/>
    <property type="match status" value="1"/>
</dbReference>
<evidence type="ECO:0000256" key="3">
    <source>
        <dbReference type="ARBA" id="ARBA00022629"/>
    </source>
</evidence>
<dbReference type="Proteomes" id="UP000593890">
    <property type="component" value="Chromosome"/>
</dbReference>
<dbReference type="InterPro" id="IPR036390">
    <property type="entry name" value="WH_DNA-bd_sf"/>
</dbReference>
<dbReference type="GO" id="GO:0042732">
    <property type="term" value="P:D-xylose metabolic process"/>
    <property type="evidence" value="ECO:0007669"/>
    <property type="project" value="UniProtKB-KW"/>
</dbReference>
<evidence type="ECO:0000313" key="5">
    <source>
        <dbReference type="Proteomes" id="UP000593890"/>
    </source>
</evidence>
<name>A0A7I8D3C0_9FIRM</name>
<comment type="similarity">
    <text evidence="2">Belongs to the ROK (NagC/XylR) family.</text>
</comment>
<keyword evidence="5" id="KW-1185">Reference proteome</keyword>
<keyword evidence="3" id="KW-0119">Carbohydrate metabolism</keyword>
<dbReference type="RefSeq" id="WP_215533532.1">
    <property type="nucleotide sequence ID" value="NZ_AP023321.1"/>
</dbReference>
<proteinExistence type="inferred from homology"/>
<accession>A0A7I8D3C0</accession>
<dbReference type="Gene3D" id="1.10.10.10">
    <property type="entry name" value="Winged helix-like DNA-binding domain superfamily/Winged helix DNA-binding domain"/>
    <property type="match status" value="1"/>
</dbReference>
<dbReference type="AlphaFoldDB" id="A0A7I8D3C0"/>
<dbReference type="SUPFAM" id="SSF53067">
    <property type="entry name" value="Actin-like ATPase domain"/>
    <property type="match status" value="1"/>
</dbReference>
<dbReference type="InterPro" id="IPR043129">
    <property type="entry name" value="ATPase_NBD"/>
</dbReference>
<dbReference type="InterPro" id="IPR000600">
    <property type="entry name" value="ROK"/>
</dbReference>
<evidence type="ECO:0000256" key="1">
    <source>
        <dbReference type="ARBA" id="ARBA00002486"/>
    </source>
</evidence>